<dbReference type="AlphaFoldDB" id="A0AAV1TCD3"/>
<name>A0AAV1TCD3_9STRA</name>
<comment type="caution">
    <text evidence="1">The sequence shown here is derived from an EMBL/GenBank/DDBJ whole genome shotgun (WGS) entry which is preliminary data.</text>
</comment>
<protein>
    <recommendedName>
        <fullName evidence="3">Copia protein</fullName>
    </recommendedName>
</protein>
<dbReference type="Proteomes" id="UP001162060">
    <property type="component" value="Unassembled WGS sequence"/>
</dbReference>
<evidence type="ECO:0000313" key="1">
    <source>
        <dbReference type="EMBL" id="CAK7911414.1"/>
    </source>
</evidence>
<accession>A0AAV1TCD3</accession>
<reference evidence="1" key="1">
    <citation type="submission" date="2024-01" db="EMBL/GenBank/DDBJ databases">
        <authorList>
            <person name="Webb A."/>
        </authorList>
    </citation>
    <scope>NUCLEOTIDE SEQUENCE</scope>
    <source>
        <strain evidence="1">Pm1</strain>
    </source>
</reference>
<proteinExistence type="predicted"/>
<dbReference type="CDD" id="cd09272">
    <property type="entry name" value="RNase_HI_RT_Ty1"/>
    <property type="match status" value="1"/>
</dbReference>
<evidence type="ECO:0008006" key="3">
    <source>
        <dbReference type="Google" id="ProtNLM"/>
    </source>
</evidence>
<sequence>MEVETAADGGNVKHRGRVHGVVYSATQEVVWLRLLLSNIGIVPEAGTTIYEDNQGCIALAKNPVFHSRTKHIDTKFSFLRKKIEEDVIELEYMPTNHVVADGLTKALGRVKHEKFLKGLYLEP</sequence>
<gene>
    <name evidence="1" type="ORF">PM001_LOCUS4361</name>
</gene>
<organism evidence="1 2">
    <name type="scientific">Peronospora matthiolae</name>
    <dbReference type="NCBI Taxonomy" id="2874970"/>
    <lineage>
        <taxon>Eukaryota</taxon>
        <taxon>Sar</taxon>
        <taxon>Stramenopiles</taxon>
        <taxon>Oomycota</taxon>
        <taxon>Peronosporomycetes</taxon>
        <taxon>Peronosporales</taxon>
        <taxon>Peronosporaceae</taxon>
        <taxon>Peronospora</taxon>
    </lineage>
</organism>
<dbReference type="EMBL" id="CAKLBY020000036">
    <property type="protein sequence ID" value="CAK7911414.1"/>
    <property type="molecule type" value="Genomic_DNA"/>
</dbReference>
<dbReference type="PANTHER" id="PTHR11439">
    <property type="entry name" value="GAG-POL-RELATED RETROTRANSPOSON"/>
    <property type="match status" value="1"/>
</dbReference>
<evidence type="ECO:0000313" key="2">
    <source>
        <dbReference type="Proteomes" id="UP001162060"/>
    </source>
</evidence>
<dbReference type="PANTHER" id="PTHR11439:SF467">
    <property type="entry name" value="INTEGRASE CATALYTIC DOMAIN-CONTAINING PROTEIN"/>
    <property type="match status" value="1"/>
</dbReference>